<protein>
    <recommendedName>
        <fullName evidence="4">Zn(2)-C6 fungal-type domain-containing protein</fullName>
    </recommendedName>
</protein>
<reference evidence="5" key="1">
    <citation type="submission" date="2021-01" db="EMBL/GenBank/DDBJ databases">
        <authorList>
            <person name="Kaushik A."/>
        </authorList>
    </citation>
    <scope>NUCLEOTIDE SEQUENCE</scope>
    <source>
        <strain evidence="5">AG5</strain>
    </source>
</reference>
<dbReference type="GO" id="GO:0008270">
    <property type="term" value="F:zinc ion binding"/>
    <property type="evidence" value="ECO:0007669"/>
    <property type="project" value="InterPro"/>
</dbReference>
<sequence length="556" mass="63444">MTVKCRPGPLGASCLTCKRRHKKCDLRQPVCKRCEVGQFECEGYGHNRRGPARNARSEVLDIPGARRAFPLLRSGSEDTTTTSSPESFISPDPGTASVDSGLLDSNRACTIVSGRTNQIEDYLRLFATRSTSDAPTSPISILRKIINLQTELPYSPIDPLKIFLNRPGFVEYILEQSDRVMDHWYFKPVSYPKKRFQKGVVLQLQTSPVTRWIALISMSIIETFHAGDMSQDPLHNIWIGYIENFLGRELAHDLTPHTAQERRNNWLYVSVMKNMIIHSSRTYQMLRNMSSLFLQVAFSEPDLWTNGYSSTYVPLSNVLSSEAHALAYFALIDCTYAMASGLPQQIEYDTTIYPQPRCSPRTKASSSHQWVHSSPTEFQLVLADINACRDKSPVARDRRDIEQWLVTWQSRHAEYEFTESWMTVAWYAVQESWRLALLVYLYLAVYDVPSDDPRIQSCVKQVLQVVGTIKKRDNSDANVSLFVQYLTIGICARSETHRKLVRDKLSTHNEIRLWILRASDFVPVLDHLWHGAAAGGRPIKWSDYMRSREAALPITI</sequence>
<dbReference type="CDD" id="cd00067">
    <property type="entry name" value="GAL4"/>
    <property type="match status" value="1"/>
</dbReference>
<dbReference type="SMART" id="SM00066">
    <property type="entry name" value="GAL4"/>
    <property type="match status" value="1"/>
</dbReference>
<comment type="caution">
    <text evidence="5">The sequence shown here is derived from an EMBL/GenBank/DDBJ whole genome shotgun (WGS) entry which is preliminary data.</text>
</comment>
<evidence type="ECO:0000313" key="6">
    <source>
        <dbReference type="Proteomes" id="UP000663827"/>
    </source>
</evidence>
<gene>
    <name evidence="5" type="ORF">RDB_LOCUS154245</name>
</gene>
<accession>A0A8H3E8U9</accession>
<feature type="region of interest" description="Disordered" evidence="3">
    <location>
        <begin position="72"/>
        <end position="96"/>
    </location>
</feature>
<dbReference type="Gene3D" id="4.10.240.10">
    <property type="entry name" value="Zn(2)-C6 fungal-type DNA-binding domain"/>
    <property type="match status" value="1"/>
</dbReference>
<feature type="compositionally biased region" description="Low complexity" evidence="3">
    <location>
        <begin position="77"/>
        <end position="87"/>
    </location>
</feature>
<dbReference type="AlphaFoldDB" id="A0A8H3E8U9"/>
<evidence type="ECO:0000256" key="1">
    <source>
        <dbReference type="ARBA" id="ARBA00004123"/>
    </source>
</evidence>
<keyword evidence="2" id="KW-0539">Nucleus</keyword>
<dbReference type="GO" id="GO:0000981">
    <property type="term" value="F:DNA-binding transcription factor activity, RNA polymerase II-specific"/>
    <property type="evidence" value="ECO:0007669"/>
    <property type="project" value="InterPro"/>
</dbReference>
<evidence type="ECO:0000256" key="2">
    <source>
        <dbReference type="ARBA" id="ARBA00023242"/>
    </source>
</evidence>
<organism evidence="5 6">
    <name type="scientific">Rhizoctonia solani</name>
    <dbReference type="NCBI Taxonomy" id="456999"/>
    <lineage>
        <taxon>Eukaryota</taxon>
        <taxon>Fungi</taxon>
        <taxon>Dikarya</taxon>
        <taxon>Basidiomycota</taxon>
        <taxon>Agaricomycotina</taxon>
        <taxon>Agaricomycetes</taxon>
        <taxon>Cantharellales</taxon>
        <taxon>Ceratobasidiaceae</taxon>
        <taxon>Rhizoctonia</taxon>
    </lineage>
</organism>
<dbReference type="Proteomes" id="UP000663827">
    <property type="component" value="Unassembled WGS sequence"/>
</dbReference>
<dbReference type="EMBL" id="CAJNJQ010004599">
    <property type="protein sequence ID" value="CAE7212359.1"/>
    <property type="molecule type" value="Genomic_DNA"/>
</dbReference>
<dbReference type="OrthoDB" id="277235at2759"/>
<evidence type="ECO:0000259" key="4">
    <source>
        <dbReference type="PROSITE" id="PS50048"/>
    </source>
</evidence>
<dbReference type="GO" id="GO:0005634">
    <property type="term" value="C:nucleus"/>
    <property type="evidence" value="ECO:0007669"/>
    <property type="project" value="UniProtKB-SubCell"/>
</dbReference>
<dbReference type="InterPro" id="IPR036864">
    <property type="entry name" value="Zn2-C6_fun-type_DNA-bd_sf"/>
</dbReference>
<evidence type="ECO:0000313" key="5">
    <source>
        <dbReference type="EMBL" id="CAE7212359.1"/>
    </source>
</evidence>
<dbReference type="InterPro" id="IPR001138">
    <property type="entry name" value="Zn2Cys6_DnaBD"/>
</dbReference>
<evidence type="ECO:0000256" key="3">
    <source>
        <dbReference type="SAM" id="MobiDB-lite"/>
    </source>
</evidence>
<proteinExistence type="predicted"/>
<dbReference type="Pfam" id="PF11951">
    <property type="entry name" value="Fungal_trans_2"/>
    <property type="match status" value="1"/>
</dbReference>
<dbReference type="PROSITE" id="PS00463">
    <property type="entry name" value="ZN2_CY6_FUNGAL_1"/>
    <property type="match status" value="1"/>
</dbReference>
<dbReference type="SUPFAM" id="SSF57701">
    <property type="entry name" value="Zn2/Cys6 DNA-binding domain"/>
    <property type="match status" value="1"/>
</dbReference>
<comment type="subcellular location">
    <subcellularLocation>
        <location evidence="1">Nucleus</location>
    </subcellularLocation>
</comment>
<dbReference type="InterPro" id="IPR021858">
    <property type="entry name" value="Fun_TF"/>
</dbReference>
<feature type="domain" description="Zn(2)-C6 fungal-type" evidence="4">
    <location>
        <begin position="13"/>
        <end position="41"/>
    </location>
</feature>
<dbReference type="PANTHER" id="PTHR37534:SF46">
    <property type="entry name" value="ZN(II)2CYS6 TRANSCRIPTION FACTOR (EUROFUNG)"/>
    <property type="match status" value="1"/>
</dbReference>
<name>A0A8H3E8U9_9AGAM</name>
<dbReference type="Pfam" id="PF00172">
    <property type="entry name" value="Zn_clus"/>
    <property type="match status" value="1"/>
</dbReference>
<dbReference type="PANTHER" id="PTHR37534">
    <property type="entry name" value="TRANSCRIPTIONAL ACTIVATOR PROTEIN UGA3"/>
    <property type="match status" value="1"/>
</dbReference>
<dbReference type="PROSITE" id="PS50048">
    <property type="entry name" value="ZN2_CY6_FUNGAL_2"/>
    <property type="match status" value="1"/>
</dbReference>